<dbReference type="EMBL" id="WLCI01000015">
    <property type="protein sequence ID" value="MTB96187.1"/>
    <property type="molecule type" value="Genomic_DNA"/>
</dbReference>
<evidence type="ECO:0000313" key="1">
    <source>
        <dbReference type="EMBL" id="MTB96187.1"/>
    </source>
</evidence>
<dbReference type="Pfam" id="PF14584">
    <property type="entry name" value="DUF4446"/>
    <property type="match status" value="1"/>
</dbReference>
<accession>A0A6I3JDJ6</accession>
<sequence>MARPPSRGSAGRTRCGSWLLVRPGRRCVGRRARPQSRVGAVVVLVVLSLLVALLAVAFAVLALRRTASGPRTAPVDALPEDVHGLRQEVAALRAETRDALRHLAVVRYDAFGDMGGHLSWSLALVDDGGNGVVLTSIHGRSDSRTYAKTVAGWTCEQQLSPEEEEAISAARP</sequence>
<dbReference type="AlphaFoldDB" id="A0A6I3JDJ6"/>
<reference evidence="1 2" key="1">
    <citation type="submission" date="2019-10" db="EMBL/GenBank/DDBJ databases">
        <title>Nocardioides novel species isolated from the excrement of Marmot.</title>
        <authorList>
            <person name="Zhang G."/>
        </authorList>
    </citation>
    <scope>NUCLEOTIDE SEQUENCE [LARGE SCALE GENOMIC DNA]</scope>
    <source>
        <strain evidence="2">zg-579</strain>
    </source>
</reference>
<gene>
    <name evidence="1" type="ORF">GGQ22_13990</name>
</gene>
<name>A0A6I3JDJ6_9ACTN</name>
<protein>
    <submittedName>
        <fullName evidence="1">DUF4446 family protein</fullName>
    </submittedName>
</protein>
<proteinExistence type="predicted"/>
<dbReference type="Proteomes" id="UP000433406">
    <property type="component" value="Unassembled WGS sequence"/>
</dbReference>
<dbReference type="InterPro" id="IPR027981">
    <property type="entry name" value="DUF4446"/>
</dbReference>
<organism evidence="1 2">
    <name type="scientific">Nocardioides marmotae</name>
    <dbReference type="NCBI Taxonomy" id="2663857"/>
    <lineage>
        <taxon>Bacteria</taxon>
        <taxon>Bacillati</taxon>
        <taxon>Actinomycetota</taxon>
        <taxon>Actinomycetes</taxon>
        <taxon>Propionibacteriales</taxon>
        <taxon>Nocardioidaceae</taxon>
        <taxon>Nocardioides</taxon>
    </lineage>
</organism>
<evidence type="ECO:0000313" key="2">
    <source>
        <dbReference type="Proteomes" id="UP000433406"/>
    </source>
</evidence>
<keyword evidence="2" id="KW-1185">Reference proteome</keyword>
<comment type="caution">
    <text evidence="1">The sequence shown here is derived from an EMBL/GenBank/DDBJ whole genome shotgun (WGS) entry which is preliminary data.</text>
</comment>